<dbReference type="GO" id="GO:0090575">
    <property type="term" value="C:RNA polymerase II transcription regulator complex"/>
    <property type="evidence" value="ECO:0007669"/>
    <property type="project" value="TreeGrafter"/>
</dbReference>
<name>A0A6H0XR04_9PEZI</name>
<dbReference type="EMBL" id="CP051140">
    <property type="protein sequence ID" value="QIW97067.1"/>
    <property type="molecule type" value="Genomic_DNA"/>
</dbReference>
<dbReference type="OrthoDB" id="2590011at2759"/>
<feature type="region of interest" description="Disordered" evidence="3">
    <location>
        <begin position="1"/>
        <end position="86"/>
    </location>
</feature>
<feature type="compositionally biased region" description="Basic and acidic residues" evidence="3">
    <location>
        <begin position="41"/>
        <end position="73"/>
    </location>
</feature>
<dbReference type="InterPro" id="IPR046347">
    <property type="entry name" value="bZIP_sf"/>
</dbReference>
<evidence type="ECO:0000256" key="3">
    <source>
        <dbReference type="SAM" id="MobiDB-lite"/>
    </source>
</evidence>
<dbReference type="CDD" id="cd14688">
    <property type="entry name" value="bZIP_YAP"/>
    <property type="match status" value="1"/>
</dbReference>
<feature type="domain" description="BZIP" evidence="4">
    <location>
        <begin position="61"/>
        <end position="126"/>
    </location>
</feature>
<dbReference type="Gene3D" id="1.10.238.100">
    <property type="entry name" value="YAP1 redox domain. Chain B"/>
    <property type="match status" value="1"/>
</dbReference>
<keyword evidence="2" id="KW-0539">Nucleus</keyword>
<feature type="compositionally biased region" description="Polar residues" evidence="3">
    <location>
        <begin position="1"/>
        <end position="17"/>
    </location>
</feature>
<dbReference type="InterPro" id="IPR050936">
    <property type="entry name" value="AP-1-like"/>
</dbReference>
<feature type="compositionally biased region" description="Basic and acidic residues" evidence="3">
    <location>
        <begin position="18"/>
        <end position="30"/>
    </location>
</feature>
<evidence type="ECO:0000313" key="5">
    <source>
        <dbReference type="EMBL" id="QIW97067.1"/>
    </source>
</evidence>
<dbReference type="GO" id="GO:0001228">
    <property type="term" value="F:DNA-binding transcription activator activity, RNA polymerase II-specific"/>
    <property type="evidence" value="ECO:0007669"/>
    <property type="project" value="TreeGrafter"/>
</dbReference>
<evidence type="ECO:0000259" key="4">
    <source>
        <dbReference type="SMART" id="SM00338"/>
    </source>
</evidence>
<dbReference type="PANTHER" id="PTHR40621">
    <property type="entry name" value="TRANSCRIPTION FACTOR KAPC-RELATED"/>
    <property type="match status" value="1"/>
</dbReference>
<dbReference type="AlphaFoldDB" id="A0A6H0XR04"/>
<proteinExistence type="predicted"/>
<evidence type="ECO:0000256" key="2">
    <source>
        <dbReference type="ARBA" id="ARBA00023242"/>
    </source>
</evidence>
<comment type="subcellular location">
    <subcellularLocation>
        <location evidence="1">Nucleus</location>
    </subcellularLocation>
</comment>
<dbReference type="InterPro" id="IPR004827">
    <property type="entry name" value="bZIP"/>
</dbReference>
<evidence type="ECO:0000256" key="1">
    <source>
        <dbReference type="ARBA" id="ARBA00004123"/>
    </source>
</evidence>
<dbReference type="Gene3D" id="1.20.5.170">
    <property type="match status" value="1"/>
</dbReference>
<organism evidence="5 6">
    <name type="scientific">Peltaster fructicola</name>
    <dbReference type="NCBI Taxonomy" id="286661"/>
    <lineage>
        <taxon>Eukaryota</taxon>
        <taxon>Fungi</taxon>
        <taxon>Dikarya</taxon>
        <taxon>Ascomycota</taxon>
        <taxon>Pezizomycotina</taxon>
        <taxon>Dothideomycetes</taxon>
        <taxon>Dothideomycetes incertae sedis</taxon>
        <taxon>Peltaster</taxon>
    </lineage>
</organism>
<dbReference type="Proteomes" id="UP000503462">
    <property type="component" value="Chromosome 2"/>
</dbReference>
<feature type="compositionally biased region" description="Low complexity" evidence="3">
    <location>
        <begin position="142"/>
        <end position="169"/>
    </location>
</feature>
<accession>A0A6H0XR04</accession>
<dbReference type="GO" id="GO:0000976">
    <property type="term" value="F:transcription cis-regulatory region binding"/>
    <property type="evidence" value="ECO:0007669"/>
    <property type="project" value="InterPro"/>
</dbReference>
<protein>
    <recommendedName>
        <fullName evidence="4">BZIP domain-containing protein</fullName>
    </recommendedName>
</protein>
<reference evidence="5 6" key="1">
    <citation type="journal article" date="2016" name="Sci. Rep.">
        <title>Peltaster fructicola genome reveals evolution from an invasive phytopathogen to an ectophytic parasite.</title>
        <authorList>
            <person name="Xu C."/>
            <person name="Chen H."/>
            <person name="Gleason M.L."/>
            <person name="Xu J.R."/>
            <person name="Liu H."/>
            <person name="Zhang R."/>
            <person name="Sun G."/>
        </authorList>
    </citation>
    <scope>NUCLEOTIDE SEQUENCE [LARGE SCALE GENOMIC DNA]</scope>
    <source>
        <strain evidence="5 6">LNHT1506</strain>
    </source>
</reference>
<dbReference type="SMART" id="SM00338">
    <property type="entry name" value="BRLZ"/>
    <property type="match status" value="1"/>
</dbReference>
<dbReference type="SUPFAM" id="SSF57959">
    <property type="entry name" value="Leucine zipper domain"/>
    <property type="match status" value="1"/>
</dbReference>
<feature type="compositionally biased region" description="Pro residues" evidence="3">
    <location>
        <begin position="170"/>
        <end position="180"/>
    </location>
</feature>
<sequence length="370" mass="41872">MYSQQQPYESIGASSSQHGRELELPEHDESPLAQMGFLKDFNAEKKQTKDGAQPKRRGPKPDSKPALTRRQELNRQAQRTHRERKEMYIKALEQEVLRLKELYTKSVKERDQVVDENRRLKELLASHGISYDFGQSPIQFQRGSNYNPSSSGSISGSYRPPSDSTSFSPPSVPGQLPPVSPRSHHTTPNSMAQLPSSRLDYDQIGIDFVLALERPCMEHMTYLLVRSHNPDGQFFHHPGENKDDSEHEHMAGHAMMASAPSHSHIMETPSEPHPHKMPDIGVPDLAKLLDLSNRLPIDREGEITPIMAWTVILKEPRIAELDEVDFEALKTSLKPKVVCYGFGAVVEEFEVRDALYPSTHETLRTSLKAR</sequence>
<dbReference type="PANTHER" id="PTHR40621:SF6">
    <property type="entry name" value="AP-1-LIKE TRANSCRIPTION FACTOR YAP1-RELATED"/>
    <property type="match status" value="1"/>
</dbReference>
<gene>
    <name evidence="5" type="ORF">AMS68_002585</name>
</gene>
<feature type="region of interest" description="Disordered" evidence="3">
    <location>
        <begin position="140"/>
        <end position="196"/>
    </location>
</feature>
<feature type="compositionally biased region" description="Polar residues" evidence="3">
    <location>
        <begin position="186"/>
        <end position="196"/>
    </location>
</feature>
<evidence type="ECO:0000313" key="6">
    <source>
        <dbReference type="Proteomes" id="UP000503462"/>
    </source>
</evidence>
<keyword evidence="6" id="KW-1185">Reference proteome</keyword>